<dbReference type="KEGG" id="awe:JG540_05780"/>
<dbReference type="Proteomes" id="UP000595895">
    <property type="component" value="Chromosome"/>
</dbReference>
<sequence>MAGAGPALAGQPSSAVPAGRLVRARAALASAEERAGLRSVQERGVAAAAVRGAGAAPSRLPQLSVGVTQVVGSTAVVLALAAHAQGAGWCAVLGGEDLGWGAAAELGLDLGRVVCVPVREHGPAQLLPVLGALLDGVDLLLVTAAAASRLRAQGRRRLLARVREREAWLLTDGPWEGARLLVAQPGRAPEQAVVVPLPGLPGVPGGAVPAPARELEEGRLAGMSWVLAEPARRVGARLEVTEAGPVWEQLEGAALPDLGGASRWQERGAV</sequence>
<organism evidence="1 2">
    <name type="scientific">Actinomyces weissii</name>
    <dbReference type="NCBI Taxonomy" id="675090"/>
    <lineage>
        <taxon>Bacteria</taxon>
        <taxon>Bacillati</taxon>
        <taxon>Actinomycetota</taxon>
        <taxon>Actinomycetes</taxon>
        <taxon>Actinomycetales</taxon>
        <taxon>Actinomycetaceae</taxon>
        <taxon>Actinomyces</taxon>
    </lineage>
</organism>
<dbReference type="RefSeq" id="WP_200274714.1">
    <property type="nucleotide sequence ID" value="NZ_CP066802.1"/>
</dbReference>
<evidence type="ECO:0000313" key="1">
    <source>
        <dbReference type="EMBL" id="QQM66624.1"/>
    </source>
</evidence>
<protein>
    <recommendedName>
        <fullName evidence="3">Recombinase A</fullName>
    </recommendedName>
</protein>
<gene>
    <name evidence="1" type="ORF">JG540_05780</name>
</gene>
<reference evidence="1 2" key="1">
    <citation type="submission" date="2020-12" db="EMBL/GenBank/DDBJ databases">
        <authorList>
            <person name="Zhou J."/>
        </authorList>
    </citation>
    <scope>NUCLEOTIDE SEQUENCE [LARGE SCALE GENOMIC DNA]</scope>
    <source>
        <strain evidence="1 2">CCUG 61299</strain>
    </source>
</reference>
<dbReference type="EMBL" id="CP066802">
    <property type="protein sequence ID" value="QQM66624.1"/>
    <property type="molecule type" value="Genomic_DNA"/>
</dbReference>
<name>A0A7T7M825_9ACTO</name>
<accession>A0A7T7M825</accession>
<evidence type="ECO:0008006" key="3">
    <source>
        <dbReference type="Google" id="ProtNLM"/>
    </source>
</evidence>
<proteinExistence type="predicted"/>
<keyword evidence="2" id="KW-1185">Reference proteome</keyword>
<dbReference type="AlphaFoldDB" id="A0A7T7M825"/>
<evidence type="ECO:0000313" key="2">
    <source>
        <dbReference type="Proteomes" id="UP000595895"/>
    </source>
</evidence>